<dbReference type="SMART" id="SM00044">
    <property type="entry name" value="CYCc"/>
    <property type="match status" value="1"/>
</dbReference>
<proteinExistence type="inferred from homology"/>
<gene>
    <name evidence="5" type="ordered locus">Gobs_1995</name>
</gene>
<evidence type="ECO:0000256" key="2">
    <source>
        <dbReference type="ARBA" id="ARBA00023125"/>
    </source>
</evidence>
<dbReference type="Gene3D" id="3.40.50.300">
    <property type="entry name" value="P-loop containing nucleotide triphosphate hydrolases"/>
    <property type="match status" value="1"/>
</dbReference>
<dbReference type="Gene3D" id="3.30.70.1230">
    <property type="entry name" value="Nucleotide cyclase"/>
    <property type="match status" value="1"/>
</dbReference>
<dbReference type="AlphaFoldDB" id="D2SEZ8"/>
<dbReference type="InterPro" id="IPR011990">
    <property type="entry name" value="TPR-like_helical_dom_sf"/>
</dbReference>
<dbReference type="GO" id="GO:0006355">
    <property type="term" value="P:regulation of DNA-templated transcription"/>
    <property type="evidence" value="ECO:0007669"/>
    <property type="project" value="InterPro"/>
</dbReference>
<dbReference type="SMART" id="SM00862">
    <property type="entry name" value="Trans_reg_C"/>
    <property type="match status" value="1"/>
</dbReference>
<dbReference type="InterPro" id="IPR036388">
    <property type="entry name" value="WH-like_DNA-bd_sf"/>
</dbReference>
<keyword evidence="6" id="KW-1185">Reference proteome</keyword>
<dbReference type="eggNOG" id="COG3629">
    <property type="taxonomic scope" value="Bacteria"/>
</dbReference>
<dbReference type="HOGENOM" id="CLU_004665_7_1_11"/>
<dbReference type="GO" id="GO:0004016">
    <property type="term" value="F:adenylate cyclase activity"/>
    <property type="evidence" value="ECO:0007669"/>
    <property type="project" value="UniProtKB-ARBA"/>
</dbReference>
<dbReference type="GO" id="GO:0000160">
    <property type="term" value="P:phosphorelay signal transduction system"/>
    <property type="evidence" value="ECO:0007669"/>
    <property type="project" value="InterPro"/>
</dbReference>
<dbReference type="SUPFAM" id="SSF48452">
    <property type="entry name" value="TPR-like"/>
    <property type="match status" value="1"/>
</dbReference>
<dbReference type="PRINTS" id="PR00364">
    <property type="entry name" value="DISEASERSIST"/>
</dbReference>
<dbReference type="InterPro" id="IPR016032">
    <property type="entry name" value="Sig_transdc_resp-reg_C-effctor"/>
</dbReference>
<dbReference type="InterPro" id="IPR058852">
    <property type="entry name" value="HTH_77"/>
</dbReference>
<feature type="compositionally biased region" description="Polar residues" evidence="3">
    <location>
        <begin position="867"/>
        <end position="878"/>
    </location>
</feature>
<dbReference type="InterPro" id="IPR001054">
    <property type="entry name" value="A/G_cyclase"/>
</dbReference>
<dbReference type="Gene3D" id="1.25.40.10">
    <property type="entry name" value="Tetratricopeptide repeat domain"/>
    <property type="match status" value="1"/>
</dbReference>
<dbReference type="SUPFAM" id="SSF46894">
    <property type="entry name" value="C-terminal effector domain of the bipartite response regulators"/>
    <property type="match status" value="1"/>
</dbReference>
<dbReference type="InterPro" id="IPR001867">
    <property type="entry name" value="OmpR/PhoB-type_DNA-bd"/>
</dbReference>
<dbReference type="PROSITE" id="PS50125">
    <property type="entry name" value="GUANYLATE_CYCLASE_2"/>
    <property type="match status" value="1"/>
</dbReference>
<dbReference type="GO" id="GO:0003677">
    <property type="term" value="F:DNA binding"/>
    <property type="evidence" value="ECO:0007669"/>
    <property type="project" value="UniProtKB-KW"/>
</dbReference>
<evidence type="ECO:0000256" key="3">
    <source>
        <dbReference type="SAM" id="MobiDB-lite"/>
    </source>
</evidence>
<reference evidence="5 6" key="1">
    <citation type="journal article" date="2010" name="Stand. Genomic Sci.">
        <title>Complete genome sequence of Geodermatophilus obscurus type strain (G-20).</title>
        <authorList>
            <person name="Ivanova N."/>
            <person name="Sikorski J."/>
            <person name="Jando M."/>
            <person name="Munk C."/>
            <person name="Lapidus A."/>
            <person name="Glavina Del Rio T."/>
            <person name="Copeland A."/>
            <person name="Tice H."/>
            <person name="Cheng J.-F."/>
            <person name="Lucas S."/>
            <person name="Chen F."/>
            <person name="Nolan M."/>
            <person name="Bruce D."/>
            <person name="Goodwin L."/>
            <person name="Pitluck S."/>
            <person name="Mavromatis K."/>
            <person name="Mikhailova N."/>
            <person name="Pati A."/>
            <person name="Chen A."/>
            <person name="Palaniappan K."/>
            <person name="Land M."/>
            <person name="Hauser L."/>
            <person name="Chang Y.-J."/>
            <person name="Jeffries C.D."/>
            <person name="Meincke L."/>
            <person name="Brettin T."/>
            <person name="Detter J.C."/>
            <person name="Detter J.C."/>
            <person name="Rohde M."/>
            <person name="Goeker M."/>
            <person name="Bristow J."/>
            <person name="Eisen J.A."/>
            <person name="Markowitz V."/>
            <person name="Hugenholtz P."/>
            <person name="Kyrpides N.C."/>
            <person name="Klenk H.-P."/>
        </authorList>
    </citation>
    <scope>NUCLEOTIDE SEQUENCE [LARGE SCALE GENOMIC DNA]</scope>
    <source>
        <strain evidence="6">ATCC 25078 / DSM 43160 / JCM 3152 / KCC A-0152 / KCTC 9177 / NBRC 13315 / NRRL B-3577 / G-20</strain>
    </source>
</reference>
<evidence type="ECO:0000313" key="5">
    <source>
        <dbReference type="EMBL" id="ADB74688.1"/>
    </source>
</evidence>
<dbReference type="InterPro" id="IPR029787">
    <property type="entry name" value="Nucleotide_cyclase"/>
</dbReference>
<dbReference type="KEGG" id="gob:Gobs_1995"/>
<feature type="domain" description="Guanylate cyclase" evidence="4">
    <location>
        <begin position="249"/>
        <end position="361"/>
    </location>
</feature>
<dbReference type="eggNOG" id="COG2114">
    <property type="taxonomic scope" value="Bacteria"/>
</dbReference>
<evidence type="ECO:0000313" key="6">
    <source>
        <dbReference type="Proteomes" id="UP000001382"/>
    </source>
</evidence>
<dbReference type="SMART" id="SM01043">
    <property type="entry name" value="BTAD"/>
    <property type="match status" value="1"/>
</dbReference>
<dbReference type="PANTHER" id="PTHR47691">
    <property type="entry name" value="REGULATOR-RELATED"/>
    <property type="match status" value="1"/>
</dbReference>
<reference evidence="6" key="2">
    <citation type="submission" date="2010-01" db="EMBL/GenBank/DDBJ databases">
        <title>The complete genome of Geodermatophilus obscurus DSM 43160.</title>
        <authorList>
            <consortium name="US DOE Joint Genome Institute (JGI-PGF)"/>
            <person name="Lucas S."/>
            <person name="Copeland A."/>
            <person name="Lapidus A."/>
            <person name="Glavina del Rio T."/>
            <person name="Dalin E."/>
            <person name="Tice H."/>
            <person name="Bruce D."/>
            <person name="Goodwin L."/>
            <person name="Pitluck S."/>
            <person name="Kyrpides N."/>
            <person name="Mavromatis K."/>
            <person name="Ivanova N."/>
            <person name="Munk A.C."/>
            <person name="Brettin T."/>
            <person name="Detter J.C."/>
            <person name="Han C."/>
            <person name="Larimer F."/>
            <person name="Land M."/>
            <person name="Hauser L."/>
            <person name="Markowitz V."/>
            <person name="Cheng J.-F."/>
            <person name="Hugenholtz P."/>
            <person name="Woyke T."/>
            <person name="Wu D."/>
            <person name="Jando M."/>
            <person name="Schneider S."/>
            <person name="Klenk H.-P."/>
            <person name="Eisen J.A."/>
        </authorList>
    </citation>
    <scope>NUCLEOTIDE SEQUENCE [LARGE SCALE GENOMIC DNA]</scope>
    <source>
        <strain evidence="6">ATCC 25078 / DSM 43160 / JCM 3152 / KCC A-0152 / KCTC 9177 / NBRC 13315 / NRRL B-3577 / G-20</strain>
    </source>
</reference>
<dbReference type="SUPFAM" id="SSF55073">
    <property type="entry name" value="Nucleotide cyclase"/>
    <property type="match status" value="1"/>
</dbReference>
<dbReference type="Pfam" id="PF03704">
    <property type="entry name" value="BTAD"/>
    <property type="match status" value="1"/>
</dbReference>
<dbReference type="Pfam" id="PF00211">
    <property type="entry name" value="Guanylate_cyc"/>
    <property type="match status" value="1"/>
</dbReference>
<keyword evidence="2" id="KW-0238">DNA-binding</keyword>
<feature type="compositionally biased region" description="Polar residues" evidence="3">
    <location>
        <begin position="781"/>
        <end position="794"/>
    </location>
</feature>
<name>D2SEZ8_GEOOG</name>
<dbReference type="CDD" id="cd15831">
    <property type="entry name" value="BTAD"/>
    <property type="match status" value="1"/>
</dbReference>
<dbReference type="EMBL" id="CP001867">
    <property type="protein sequence ID" value="ADB74688.1"/>
    <property type="molecule type" value="Genomic_DNA"/>
</dbReference>
<dbReference type="InterPro" id="IPR005158">
    <property type="entry name" value="BTAD"/>
</dbReference>
<sequence length="878" mass="92486">MVQIQLLGGVGVTADNGTPVDVGPAKCQTVLAALALSAGALLPVSRLVELVWASEPPRTAAKTLQSYVVRLRQGLGPGAIVRIGAAYGLSVAADAVDVTRFRRQLGLGNIEAALAEWTGRPLAGLAAPALDPMVDGLVELWLGAVETDLERRLETDPQATIGPLTELTADHPFREGLWSVLMTALYRVGRQADALAAFQAARRHLVEGLGVEPGQRLRDLESRVLEQDEHLRGPVPSGSGSGRPTGTVTFGFCDVEGSSQLWGTYRAKMAAAMARLDTVVRESVHHQGGHVFTSGGESYGAAFHRADDAVAWATELQVEVSTEPWPGGVEPRLRIGLHTGEADERADSYFGPAVNAAARLAAAGSGGQTLISGTTSDLLDCSDLHHLGTYRLEGDATGRRILQLGEGEHPPLHADDFRRGNLPRRPGRLFGRESDLNGIADALAWSPVVTLLGPGGIGKTRLALAAARRRDAHLGGAAWLVELATVSSSGDIPRVVADALEVWETAGCTLTQSIVAFLQGAAPLVVLDNCEHVLDGAAALASAIAEGCSGARVLATSREALGIADEQLIPVPPLDPAGPGAELFTERARAVSSTFDPHAHRGEIEEICRRVDGLPLAIELAAARTRTLTPPDLVERLGSRLRLLTGGRRTGAERHRTLRATIAWSHDLLTRDQRAALQRLSVFAGPFDLDAAEQVAGDDELDSADVDDLLQDLVERSMLAVESAPFGRRFRMLETVREFAAEQLRHGPSSRVVADRHAHWCLGQIAHVHQLLVGPGENEGSPGSASSGLTSAPRSTGPCAPATGSWPAHSSAPSPPRSTSGGRPRSASGPSGSWRSPPGPTPTRSSTGWPAPPTATCRSAITPATRRWSTATGSPTTR</sequence>
<dbReference type="STRING" id="526225.Gobs_1995"/>
<feature type="region of interest" description="Disordered" evidence="3">
    <location>
        <begin position="773"/>
        <end position="878"/>
    </location>
</feature>
<evidence type="ECO:0000256" key="1">
    <source>
        <dbReference type="ARBA" id="ARBA00005820"/>
    </source>
</evidence>
<dbReference type="Pfam" id="PF25872">
    <property type="entry name" value="HTH_77"/>
    <property type="match status" value="1"/>
</dbReference>
<accession>D2SEZ8</accession>
<feature type="compositionally biased region" description="Low complexity" evidence="3">
    <location>
        <begin position="804"/>
        <end position="849"/>
    </location>
</feature>
<evidence type="ECO:0000259" key="4">
    <source>
        <dbReference type="PROSITE" id="PS50125"/>
    </source>
</evidence>
<dbReference type="Proteomes" id="UP000001382">
    <property type="component" value="Chromosome"/>
</dbReference>
<comment type="similarity">
    <text evidence="1">Belongs to the AfsR/DnrI/RedD regulatory family.</text>
</comment>
<dbReference type="PANTHER" id="PTHR47691:SF3">
    <property type="entry name" value="HTH-TYPE TRANSCRIPTIONAL REGULATOR RV0890C-RELATED"/>
    <property type="match status" value="1"/>
</dbReference>
<organism evidence="5 6">
    <name type="scientific">Geodermatophilus obscurus (strain ATCC 25078 / DSM 43160 / JCM 3152 / CCUG 61914 / KCC A-0152 / KCTC 9177 / NBRC 13315 / NRRL B-3577 / G-20)</name>
    <dbReference type="NCBI Taxonomy" id="526225"/>
    <lineage>
        <taxon>Bacteria</taxon>
        <taxon>Bacillati</taxon>
        <taxon>Actinomycetota</taxon>
        <taxon>Actinomycetes</taxon>
        <taxon>Geodermatophilales</taxon>
        <taxon>Geodermatophilaceae</taxon>
        <taxon>Geodermatophilus</taxon>
    </lineage>
</organism>
<dbReference type="GO" id="GO:0009190">
    <property type="term" value="P:cyclic nucleotide biosynthetic process"/>
    <property type="evidence" value="ECO:0007669"/>
    <property type="project" value="InterPro"/>
</dbReference>
<protein>
    <submittedName>
        <fullName evidence="5">Transcriptional regulator, winged helix family</fullName>
    </submittedName>
</protein>
<dbReference type="eggNOG" id="COG3903">
    <property type="taxonomic scope" value="Bacteria"/>
</dbReference>
<dbReference type="SUPFAM" id="SSF52540">
    <property type="entry name" value="P-loop containing nucleoside triphosphate hydrolases"/>
    <property type="match status" value="1"/>
</dbReference>
<dbReference type="RefSeq" id="WP_012948127.1">
    <property type="nucleotide sequence ID" value="NC_013757.1"/>
</dbReference>
<dbReference type="InterPro" id="IPR027417">
    <property type="entry name" value="P-loop_NTPase"/>
</dbReference>
<dbReference type="Gene3D" id="1.10.10.10">
    <property type="entry name" value="Winged helix-like DNA-binding domain superfamily/Winged helix DNA-binding domain"/>
    <property type="match status" value="1"/>
</dbReference>